<dbReference type="InterPro" id="IPR000914">
    <property type="entry name" value="SBP_5_dom"/>
</dbReference>
<feature type="signal peptide" evidence="5">
    <location>
        <begin position="1"/>
        <end position="29"/>
    </location>
</feature>
<evidence type="ECO:0000313" key="8">
    <source>
        <dbReference type="Proteomes" id="UP001375743"/>
    </source>
</evidence>
<dbReference type="Pfam" id="PF00496">
    <property type="entry name" value="SBP_bac_5"/>
    <property type="match status" value="1"/>
</dbReference>
<dbReference type="InterPro" id="IPR030678">
    <property type="entry name" value="Peptide/Ni-bd"/>
</dbReference>
<comment type="caution">
    <text evidence="7">The sequence shown here is derived from an EMBL/GenBank/DDBJ whole genome shotgun (WGS) entry which is preliminary data.</text>
</comment>
<evidence type="ECO:0000259" key="6">
    <source>
        <dbReference type="Pfam" id="PF00496"/>
    </source>
</evidence>
<name>A0ABU8XKH9_9PROT</name>
<evidence type="ECO:0000313" key="7">
    <source>
        <dbReference type="EMBL" id="MEK0081683.1"/>
    </source>
</evidence>
<dbReference type="InterPro" id="IPR039424">
    <property type="entry name" value="SBP_5"/>
</dbReference>
<protein>
    <submittedName>
        <fullName evidence="7">Peptide ABC transporter substrate-binding protein</fullName>
    </submittedName>
</protein>
<accession>A0ABU8XKH9</accession>
<evidence type="ECO:0000256" key="3">
    <source>
        <dbReference type="ARBA" id="ARBA00022448"/>
    </source>
</evidence>
<dbReference type="EMBL" id="JBBLZC010000001">
    <property type="protein sequence ID" value="MEK0081683.1"/>
    <property type="molecule type" value="Genomic_DNA"/>
</dbReference>
<dbReference type="Gene3D" id="3.10.105.10">
    <property type="entry name" value="Dipeptide-binding Protein, Domain 3"/>
    <property type="match status" value="1"/>
</dbReference>
<dbReference type="PANTHER" id="PTHR30290">
    <property type="entry name" value="PERIPLASMIC BINDING COMPONENT OF ABC TRANSPORTER"/>
    <property type="match status" value="1"/>
</dbReference>
<evidence type="ECO:0000256" key="5">
    <source>
        <dbReference type="SAM" id="SignalP"/>
    </source>
</evidence>
<reference evidence="7 8" key="1">
    <citation type="submission" date="2024-01" db="EMBL/GenBank/DDBJ databases">
        <title>Multi-omics insights into the function and evolution of sodium benzoate biodegradation pathways in Benzoatithermus flavus gen. nov., sp. nov. from hot spring.</title>
        <authorList>
            <person name="Hu C.-J."/>
            <person name="Li W.-J."/>
        </authorList>
    </citation>
    <scope>NUCLEOTIDE SEQUENCE [LARGE SCALE GENOMIC DNA]</scope>
    <source>
        <strain evidence="7 8">SYSU G07066</strain>
    </source>
</reference>
<dbReference type="Proteomes" id="UP001375743">
    <property type="component" value="Unassembled WGS sequence"/>
</dbReference>
<comment type="similarity">
    <text evidence="2">Belongs to the bacterial solute-binding protein 5 family.</text>
</comment>
<dbReference type="SUPFAM" id="SSF53850">
    <property type="entry name" value="Periplasmic binding protein-like II"/>
    <property type="match status" value="1"/>
</dbReference>
<feature type="domain" description="Solute-binding protein family 5" evidence="6">
    <location>
        <begin position="73"/>
        <end position="450"/>
    </location>
</feature>
<dbReference type="Gene3D" id="3.90.76.10">
    <property type="entry name" value="Dipeptide-binding Protein, Domain 1"/>
    <property type="match status" value="1"/>
</dbReference>
<keyword evidence="8" id="KW-1185">Reference proteome</keyword>
<proteinExistence type="inferred from homology"/>
<dbReference type="CDD" id="cd08504">
    <property type="entry name" value="PBP2_OppA"/>
    <property type="match status" value="1"/>
</dbReference>
<keyword evidence="4 5" id="KW-0732">Signal</keyword>
<dbReference type="PANTHER" id="PTHR30290:SF10">
    <property type="entry name" value="PERIPLASMIC OLIGOPEPTIDE-BINDING PROTEIN-RELATED"/>
    <property type="match status" value="1"/>
</dbReference>
<organism evidence="7 8">
    <name type="scientific">Benzoatithermus flavus</name>
    <dbReference type="NCBI Taxonomy" id="3108223"/>
    <lineage>
        <taxon>Bacteria</taxon>
        <taxon>Pseudomonadati</taxon>
        <taxon>Pseudomonadota</taxon>
        <taxon>Alphaproteobacteria</taxon>
        <taxon>Geminicoccales</taxon>
        <taxon>Geminicoccaceae</taxon>
        <taxon>Benzoatithermus</taxon>
    </lineage>
</organism>
<dbReference type="Gene3D" id="3.40.190.10">
    <property type="entry name" value="Periplasmic binding protein-like II"/>
    <property type="match status" value="1"/>
</dbReference>
<comment type="subcellular location">
    <subcellularLocation>
        <location evidence="1">Periplasm</location>
    </subcellularLocation>
</comment>
<gene>
    <name evidence="7" type="ORF">U1T56_00845</name>
</gene>
<keyword evidence="3" id="KW-0813">Transport</keyword>
<feature type="chain" id="PRO_5047103216" evidence="5">
    <location>
        <begin position="30"/>
        <end position="532"/>
    </location>
</feature>
<dbReference type="PIRSF" id="PIRSF002741">
    <property type="entry name" value="MppA"/>
    <property type="match status" value="1"/>
</dbReference>
<evidence type="ECO:0000256" key="1">
    <source>
        <dbReference type="ARBA" id="ARBA00004418"/>
    </source>
</evidence>
<dbReference type="RefSeq" id="WP_418157534.1">
    <property type="nucleotide sequence ID" value="NZ_JBBLZC010000001.1"/>
</dbReference>
<evidence type="ECO:0000256" key="4">
    <source>
        <dbReference type="ARBA" id="ARBA00022729"/>
    </source>
</evidence>
<evidence type="ECO:0000256" key="2">
    <source>
        <dbReference type="ARBA" id="ARBA00005695"/>
    </source>
</evidence>
<sequence>MSSGKLRAAAATAIAFAALSLAGHGVARAEMVYRMATMGEPKSLDPHMVSGTWENYIVGDAFLGLMTDAADAKPIPGAAESWTISDDGLTYTFKLRDHKWSDGRPVTAEDFVYSFRRIIDPATAAEYAYILNPIKNAAKLNSGEMKGMENLGVRAIDDRTLEITLEGPTGYFLELLTHYTAFPVPRHVIEAKGQDWVKPGNFVSNGAFYVTEWTPHARVVSARNPNFYDAANVKIDKVIYYPDEDRNAVTKRFRAGEIDYADDFASEQIDFLKRELPKETRIHPYLGTYYYPINVKKPPFDNPDVRRALSLAVDREAITDKVLKTGELPAYGVVPPGTGEYGQPYAPDWSKLPLKERQAKAKELLKQAGFGPDKPLKLELAYNTSENHKRIAVAVQAMWKQIGVQAELVNREAKVHYDMLKQHQLDVARAAWVADYNDPQNFLSLLETRTGPMNYGQFSDPEFDRLMLEQGRIRDQGKRMELMHQAEKIAIDADAWIPIYYYVSKALVSQRLKGYVDNTKHIHRSRWMWLEG</sequence>